<evidence type="ECO:0008006" key="11">
    <source>
        <dbReference type="Google" id="ProtNLM"/>
    </source>
</evidence>
<evidence type="ECO:0000256" key="8">
    <source>
        <dbReference type="SAM" id="Phobius"/>
    </source>
</evidence>
<name>A0A6B2LV88_9EUKA</name>
<dbReference type="GO" id="GO:0030134">
    <property type="term" value="C:COPII-coated ER to Golgi transport vesicle"/>
    <property type="evidence" value="ECO:0007669"/>
    <property type="project" value="TreeGrafter"/>
</dbReference>
<keyword evidence="3 8" id="KW-0812">Transmembrane</keyword>
<dbReference type="PANTHER" id="PTHR15858:SF0">
    <property type="entry name" value="IMMEDIATE EARLY RESPONSE 3-INTERACTING PROTEIN 1"/>
    <property type="match status" value="1"/>
</dbReference>
<dbReference type="EMBL" id="GIBP01012240">
    <property type="protein sequence ID" value="NDV41209.1"/>
    <property type="molecule type" value="Transcribed_RNA"/>
</dbReference>
<keyword evidence="9" id="KW-0732">Signal</keyword>
<dbReference type="GO" id="GO:0000139">
    <property type="term" value="C:Golgi membrane"/>
    <property type="evidence" value="ECO:0007669"/>
    <property type="project" value="TreeGrafter"/>
</dbReference>
<comment type="similarity">
    <text evidence="7">Belongs to the YOS1 family.</text>
</comment>
<proteinExistence type="inferred from homology"/>
<protein>
    <recommendedName>
        <fullName evidence="11">Yos1-like protein</fullName>
    </recommendedName>
</protein>
<feature type="chain" id="PRO_5025656824" description="Yos1-like protein" evidence="9">
    <location>
        <begin position="17"/>
        <end position="80"/>
    </location>
</feature>
<dbReference type="PANTHER" id="PTHR15858">
    <property type="entry name" value="IMMEDIATE EARLY RESPONSE 3-INTERACTING PROTEIN 1"/>
    <property type="match status" value="1"/>
</dbReference>
<evidence type="ECO:0000256" key="6">
    <source>
        <dbReference type="ARBA" id="ARBA00023136"/>
    </source>
</evidence>
<evidence type="ECO:0000256" key="5">
    <source>
        <dbReference type="ARBA" id="ARBA00022989"/>
    </source>
</evidence>
<evidence type="ECO:0000256" key="2">
    <source>
        <dbReference type="ARBA" id="ARBA00022448"/>
    </source>
</evidence>
<feature type="transmembrane region" description="Helical" evidence="8">
    <location>
        <begin position="59"/>
        <end position="78"/>
    </location>
</feature>
<dbReference type="Pfam" id="PF08571">
    <property type="entry name" value="Yos1"/>
    <property type="match status" value="1"/>
</dbReference>
<organism evidence="10">
    <name type="scientific">Arcella intermedia</name>
    <dbReference type="NCBI Taxonomy" id="1963864"/>
    <lineage>
        <taxon>Eukaryota</taxon>
        <taxon>Amoebozoa</taxon>
        <taxon>Tubulinea</taxon>
        <taxon>Elardia</taxon>
        <taxon>Arcellinida</taxon>
        <taxon>Sphaerothecina</taxon>
        <taxon>Arcellidae</taxon>
        <taxon>Arcella</taxon>
    </lineage>
</organism>
<keyword evidence="5 8" id="KW-1133">Transmembrane helix</keyword>
<keyword evidence="4" id="KW-0653">Protein transport</keyword>
<evidence type="ECO:0000313" key="10">
    <source>
        <dbReference type="EMBL" id="NDV41209.1"/>
    </source>
</evidence>
<dbReference type="InterPro" id="IPR013880">
    <property type="entry name" value="Yos1"/>
</dbReference>
<comment type="subcellular location">
    <subcellularLocation>
        <location evidence="1">Membrane</location>
    </subcellularLocation>
</comment>
<evidence type="ECO:0000256" key="3">
    <source>
        <dbReference type="ARBA" id="ARBA00022692"/>
    </source>
</evidence>
<keyword evidence="6 8" id="KW-0472">Membrane</keyword>
<dbReference type="AlphaFoldDB" id="A0A6B2LV88"/>
<dbReference type="GO" id="GO:0015031">
    <property type="term" value="P:protein transport"/>
    <property type="evidence" value="ECO:0007669"/>
    <property type="project" value="UniProtKB-KW"/>
</dbReference>
<accession>A0A6B2LV88</accession>
<sequence length="80" mass="8938">MSLYGLLMCCLLVVNALSLLNEKRFLEPMGIVYGSEHQFGDNVGLKSKIATVLASFRTLPTRLSLIIVNVLIIFWLLLRG</sequence>
<reference evidence="10" key="1">
    <citation type="journal article" date="2020" name="J. Eukaryot. Microbiol.">
        <title>De novo Sequencing, Assembly and Annotation of the Transcriptome for the Free-Living Testate Amoeba Arcella intermedia.</title>
        <authorList>
            <person name="Ribeiro G.M."/>
            <person name="Porfirio-Sousa A.L."/>
            <person name="Maurer-Alcala X.X."/>
            <person name="Katz L.A."/>
            <person name="Lahr D.J.G."/>
        </authorList>
    </citation>
    <scope>NUCLEOTIDE SEQUENCE</scope>
</reference>
<dbReference type="GO" id="GO:0005789">
    <property type="term" value="C:endoplasmic reticulum membrane"/>
    <property type="evidence" value="ECO:0007669"/>
    <property type="project" value="TreeGrafter"/>
</dbReference>
<feature type="signal peptide" evidence="9">
    <location>
        <begin position="1"/>
        <end position="16"/>
    </location>
</feature>
<keyword evidence="2" id="KW-0813">Transport</keyword>
<evidence type="ECO:0000256" key="4">
    <source>
        <dbReference type="ARBA" id="ARBA00022927"/>
    </source>
</evidence>
<evidence type="ECO:0000256" key="7">
    <source>
        <dbReference type="ARBA" id="ARBA00024203"/>
    </source>
</evidence>
<evidence type="ECO:0000256" key="1">
    <source>
        <dbReference type="ARBA" id="ARBA00004370"/>
    </source>
</evidence>
<evidence type="ECO:0000256" key="9">
    <source>
        <dbReference type="SAM" id="SignalP"/>
    </source>
</evidence>
<dbReference type="GO" id="GO:0006888">
    <property type="term" value="P:endoplasmic reticulum to Golgi vesicle-mediated transport"/>
    <property type="evidence" value="ECO:0007669"/>
    <property type="project" value="TreeGrafter"/>
</dbReference>